<evidence type="ECO:0000256" key="4">
    <source>
        <dbReference type="PROSITE-ProRule" id="PRU00134"/>
    </source>
</evidence>
<dbReference type="InterPro" id="IPR011990">
    <property type="entry name" value="TPR-like_helical_dom_sf"/>
</dbReference>
<dbReference type="Gene3D" id="2.160.20.10">
    <property type="entry name" value="Single-stranded right-handed beta-helix, Pectin lyase-like"/>
    <property type="match status" value="1"/>
</dbReference>
<dbReference type="Gene3D" id="3.40.50.300">
    <property type="entry name" value="P-loop containing nucleotide triphosphate hydrolases"/>
    <property type="match status" value="1"/>
</dbReference>
<reference evidence="8" key="1">
    <citation type="journal article" date="2017" name="bioRxiv">
        <title>Comparative analysis of the genomes of Stylophora pistillata and Acropora digitifera provides evidence for extensive differences between species of corals.</title>
        <authorList>
            <person name="Voolstra C.R."/>
            <person name="Li Y."/>
            <person name="Liew Y.J."/>
            <person name="Baumgarten S."/>
            <person name="Zoccola D."/>
            <person name="Flot J.-F."/>
            <person name="Tambutte S."/>
            <person name="Allemand D."/>
            <person name="Aranda M."/>
        </authorList>
    </citation>
    <scope>NUCLEOTIDE SEQUENCE [LARGE SCALE GENOMIC DNA]</scope>
</reference>
<name>A0A2B4R6K2_STYPI</name>
<dbReference type="InterPro" id="IPR002893">
    <property type="entry name" value="Znf_MYND"/>
</dbReference>
<comment type="caution">
    <text evidence="7">The sequence shown here is derived from an EMBL/GenBank/DDBJ whole genome shotgun (WGS) entry which is preliminary data.</text>
</comment>
<dbReference type="InterPro" id="IPR039448">
    <property type="entry name" value="Beta_helix"/>
</dbReference>
<sequence>METKAAMATGTSKTPILFMPTTLPGPPATPTVLTSPSPAAGPVNSFDLDDKQKRWVVIGIALNKLLLPILRGFAGKELAKHYTSLKSSSGIDKQVHPTHLKKDRSFDLNYGSINNNWGTFKRKVHRYDYKVTSAEDLAKLYLEPHMAKFTGFDSTCDLSAVLGMLANSSVFHTRIQTNSKDVRSKVRNEWGHCNFDHWNELDFNNGFQLMETLIRSLGLPKADEDQVCDELQEWETKGLKLCMGSPVDKDLMKLVSIEVTNLTQNLETIKKFNVDEAKRIGEALQDATNEITKFDKRIADIESRLEEEHQAQTDKNKEFSSAIEGITNNITIIEERQDTNEQNISLLEERHNELESSVTSLKDGQGALTSKVEALEFGQTQLDSRLKKLEEGIAIATVDAEILHLPSRNHCFCGRERELQKIASQLKNVVRGCSESAICGLGGVGKTSLAVEFLWRQKDKEQYPGGIFWISGENNNLFQLSVSEMARQIGTFDDKDFSNSLSRTLDWLRKREQLWCLVVDNLDELEVSMDMKKLLTGHWKQAARGHIIITTRRETTEIGEETGIEESSCIELKCFTEEEGVQFLKSRGGTAGQDSDFFELVGELGGLPLALDQAAAYIRCLRQPIKEYLKKYRKEKMLLLKKKKARNWVENTSPERLAVHTTWSLNFKHVNQMSEDMDLGETPSIVMKICAYLGPDDIPYQVINEGLHVVGTSKAVGDLWDAAEIMSFFTKFSLFQRYGTDSFSVHRLVQDVIRTEIEKDKIELRILCCAVHTLNHALTKTLSPAEVCRSFVEDSVFSVENPPSLKLWSKLASHSTYLQEHLRSHLEKHENDVEHFYTDATVRIFNEAAIFFSVSQEKVKAQAMQKKKLDLLVHLENPTPEEDYNLPHYFVDVPLKDKDYKVITCCMRNPSPENEAVAEEDFSYNEKKEEADQLREKGNDAFKNGNLKEALNLYTRAIDLWPNDHKLLCNRALCHLKLGEPRNALEDCQKCLNLKPDYNKALQRKAWSLRELAEGGNSELEGQKRAAMAVALHFDPSLRQDKMFCDRCPEAPGLRIREINNETELVFALTTTKGDETLLLHEGEYHLTFFGTFRDLQIVGLGPKTYLHCTNICQVARAKCYFEHIVFPSGNVPLLCEGKYGAVHLSQCEISGGGKSCEDFPDCNGGPGCVAPSSGKRPCDRTRKFGDSESTSGIVGFPGVDISHGGSGLIENCVIHNCGGGGALVVGQGSRLLVKNCEVYKNHQAGLEAREGGELEAIGNKIFDNGIHGILIWKLAGKCDVNDNKIFENAKEGIIVGDTKEKISLRNNSIHHNRPFGISLDNNPQIFISNNRIFENGFWGILAKGRTSARIVGNELTGNKCGGIFIGVNYSGRVVLETNTVRDHSGPWLEYQFKSGTLGNISSSLLDNIESDPLGDMLPEGEKQVYSKPPILRGNKEFKNEEGTYHPREVAERLCNGCTYCRRRRDKVMRFVKCPGCHIASYCSKECQRNHRRKHKTICLVLKSRFAVDVSRIPLVEQGEHSYSLRTFGTHLKGIGKGPKPKLNKEFIVKIQTQTLNSHPLQLLKVYDQSVTIDCFIQSPEVFNMIMDCGVLGGLNKFTSKKCFFWAIFTELGGKLTIYLDHLAPYQEW</sequence>
<dbReference type="SUPFAM" id="SSF51126">
    <property type="entry name" value="Pectin lyase-like"/>
    <property type="match status" value="1"/>
</dbReference>
<dbReference type="PANTHER" id="PTHR35205">
    <property type="entry name" value="NB-ARC AND TPR DOMAIN PROTEIN"/>
    <property type="match status" value="1"/>
</dbReference>
<feature type="domain" description="MYND-type" evidence="6">
    <location>
        <begin position="1458"/>
        <end position="1499"/>
    </location>
</feature>
<dbReference type="Gene3D" id="6.10.140.2220">
    <property type="match status" value="1"/>
</dbReference>
<dbReference type="InterPro" id="IPR011050">
    <property type="entry name" value="Pectin_lyase_fold/virulence"/>
</dbReference>
<dbReference type="SMART" id="SM00710">
    <property type="entry name" value="PbH1"/>
    <property type="match status" value="7"/>
</dbReference>
<dbReference type="SUPFAM" id="SSF48452">
    <property type="entry name" value="TPR-like"/>
    <property type="match status" value="1"/>
</dbReference>
<evidence type="ECO:0000313" key="7">
    <source>
        <dbReference type="EMBL" id="PFX11862.1"/>
    </source>
</evidence>
<proteinExistence type="predicted"/>
<organism evidence="7 8">
    <name type="scientific">Stylophora pistillata</name>
    <name type="common">Smooth cauliflower coral</name>
    <dbReference type="NCBI Taxonomy" id="50429"/>
    <lineage>
        <taxon>Eukaryota</taxon>
        <taxon>Metazoa</taxon>
        <taxon>Cnidaria</taxon>
        <taxon>Anthozoa</taxon>
        <taxon>Hexacorallia</taxon>
        <taxon>Scleractinia</taxon>
        <taxon>Astrocoeniina</taxon>
        <taxon>Pocilloporidae</taxon>
        <taxon>Stylophora</taxon>
    </lineage>
</organism>
<keyword evidence="5" id="KW-0802">TPR repeat</keyword>
<evidence type="ECO:0000313" key="8">
    <source>
        <dbReference type="Proteomes" id="UP000225706"/>
    </source>
</evidence>
<dbReference type="GO" id="GO:0008270">
    <property type="term" value="F:zinc ion binding"/>
    <property type="evidence" value="ECO:0007669"/>
    <property type="project" value="UniProtKB-KW"/>
</dbReference>
<protein>
    <submittedName>
        <fullName evidence="7">Hsp70-Hsp90 organizing protein 1</fullName>
    </submittedName>
</protein>
<keyword evidence="8" id="KW-1185">Reference proteome</keyword>
<gene>
    <name evidence="7" type="primary">HOP1</name>
    <name evidence="7" type="ORF">AWC38_SpisGene24272</name>
</gene>
<dbReference type="InterPro" id="IPR012334">
    <property type="entry name" value="Pectin_lyas_fold"/>
</dbReference>
<dbReference type="PANTHER" id="PTHR35205:SF1">
    <property type="entry name" value="ZU5 DOMAIN-CONTAINING PROTEIN"/>
    <property type="match status" value="1"/>
</dbReference>
<keyword evidence="2 4" id="KW-0863">Zinc-finger</keyword>
<dbReference type="Pfam" id="PF01753">
    <property type="entry name" value="zf-MYND"/>
    <property type="match status" value="1"/>
</dbReference>
<dbReference type="Pfam" id="PF00515">
    <property type="entry name" value="TPR_1"/>
    <property type="match status" value="1"/>
</dbReference>
<keyword evidence="3" id="KW-0862">Zinc</keyword>
<dbReference type="Pfam" id="PF13229">
    <property type="entry name" value="Beta_helix"/>
    <property type="match status" value="1"/>
</dbReference>
<feature type="repeat" description="TPR" evidence="5">
    <location>
        <begin position="931"/>
        <end position="964"/>
    </location>
</feature>
<dbReference type="EMBL" id="LSMT01001803">
    <property type="protein sequence ID" value="PFX11862.1"/>
    <property type="molecule type" value="Genomic_DNA"/>
</dbReference>
<dbReference type="InterPro" id="IPR006626">
    <property type="entry name" value="PbH1"/>
</dbReference>
<dbReference type="STRING" id="50429.A0A2B4R6K2"/>
<dbReference type="Proteomes" id="UP000225706">
    <property type="component" value="Unassembled WGS sequence"/>
</dbReference>
<accession>A0A2B4R6K2</accession>
<evidence type="ECO:0000256" key="1">
    <source>
        <dbReference type="ARBA" id="ARBA00022723"/>
    </source>
</evidence>
<evidence type="ECO:0000256" key="2">
    <source>
        <dbReference type="ARBA" id="ARBA00022771"/>
    </source>
</evidence>
<dbReference type="SUPFAM" id="SSF144232">
    <property type="entry name" value="HIT/MYND zinc finger-like"/>
    <property type="match status" value="1"/>
</dbReference>
<evidence type="ECO:0000259" key="6">
    <source>
        <dbReference type="PROSITE" id="PS50865"/>
    </source>
</evidence>
<dbReference type="Pfam" id="PF00931">
    <property type="entry name" value="NB-ARC"/>
    <property type="match status" value="1"/>
</dbReference>
<dbReference type="PROSITE" id="PS50865">
    <property type="entry name" value="ZF_MYND_2"/>
    <property type="match status" value="1"/>
</dbReference>
<dbReference type="InterPro" id="IPR002182">
    <property type="entry name" value="NB-ARC"/>
</dbReference>
<dbReference type="Gene3D" id="1.25.40.10">
    <property type="entry name" value="Tetratricopeptide repeat domain"/>
    <property type="match status" value="1"/>
</dbReference>
<evidence type="ECO:0000256" key="5">
    <source>
        <dbReference type="PROSITE-ProRule" id="PRU00339"/>
    </source>
</evidence>
<keyword evidence="1" id="KW-0479">Metal-binding</keyword>
<dbReference type="SMART" id="SM00028">
    <property type="entry name" value="TPR"/>
    <property type="match status" value="2"/>
</dbReference>
<dbReference type="InterPro" id="IPR019734">
    <property type="entry name" value="TPR_rpt"/>
</dbReference>
<evidence type="ECO:0000256" key="3">
    <source>
        <dbReference type="ARBA" id="ARBA00022833"/>
    </source>
</evidence>
<dbReference type="OrthoDB" id="6088515at2759"/>
<dbReference type="GO" id="GO:0043531">
    <property type="term" value="F:ADP binding"/>
    <property type="evidence" value="ECO:0007669"/>
    <property type="project" value="InterPro"/>
</dbReference>
<dbReference type="InterPro" id="IPR027417">
    <property type="entry name" value="P-loop_NTPase"/>
</dbReference>
<dbReference type="SUPFAM" id="SSF52540">
    <property type="entry name" value="P-loop containing nucleoside triphosphate hydrolases"/>
    <property type="match status" value="1"/>
</dbReference>
<dbReference type="PROSITE" id="PS50005">
    <property type="entry name" value="TPR"/>
    <property type="match status" value="1"/>
</dbReference>